<reference evidence="2 3" key="1">
    <citation type="submission" date="2019-07" db="EMBL/GenBank/DDBJ databases">
        <title>Whole genome shotgun sequence of Pseudonocardia sulfidoxydans NBRC 16205.</title>
        <authorList>
            <person name="Hosoyama A."/>
            <person name="Uohara A."/>
            <person name="Ohji S."/>
            <person name="Ichikawa N."/>
        </authorList>
    </citation>
    <scope>NUCLEOTIDE SEQUENCE [LARGE SCALE GENOMIC DNA]</scope>
    <source>
        <strain evidence="2 3">NBRC 16205</strain>
    </source>
</reference>
<proteinExistence type="predicted"/>
<feature type="transmembrane region" description="Helical" evidence="1">
    <location>
        <begin position="182"/>
        <end position="201"/>
    </location>
</feature>
<evidence type="ECO:0000256" key="1">
    <source>
        <dbReference type="SAM" id="Phobius"/>
    </source>
</evidence>
<protein>
    <recommendedName>
        <fullName evidence="4">TIGR04222 domain-containing membrane protein</fullName>
    </recommendedName>
</protein>
<feature type="transmembrane region" description="Helical" evidence="1">
    <location>
        <begin position="232"/>
        <end position="254"/>
    </location>
</feature>
<organism evidence="2 3">
    <name type="scientific">Pseudonocardia sulfidoxydans NBRC 16205</name>
    <dbReference type="NCBI Taxonomy" id="1223511"/>
    <lineage>
        <taxon>Bacteria</taxon>
        <taxon>Bacillati</taxon>
        <taxon>Actinomycetota</taxon>
        <taxon>Actinomycetes</taxon>
        <taxon>Pseudonocardiales</taxon>
        <taxon>Pseudonocardiaceae</taxon>
        <taxon>Pseudonocardia</taxon>
    </lineage>
</organism>
<keyword evidence="3" id="KW-1185">Reference proteome</keyword>
<comment type="caution">
    <text evidence="2">The sequence shown here is derived from an EMBL/GenBank/DDBJ whole genome shotgun (WGS) entry which is preliminary data.</text>
</comment>
<evidence type="ECO:0008006" key="4">
    <source>
        <dbReference type="Google" id="ProtNLM"/>
    </source>
</evidence>
<name>A0A511DJI4_9PSEU</name>
<feature type="transmembrane region" description="Helical" evidence="1">
    <location>
        <begin position="157"/>
        <end position="176"/>
    </location>
</feature>
<keyword evidence="1" id="KW-1133">Transmembrane helix</keyword>
<sequence>MRPLAAAGDTWGISSQTFILFYLLLAVVVWIAAVRTRRAVVGRRRGDRLSVDLTSAPYDVAFLNGGADLAVFAALSSMRVDKTVATAGRGNVVAAGTLRADADPLEKAIHRTASSPVARARLKRHKPVVAALGRIEKRLVADGLLLDAGEQRAVRTAGAWMLAVAALGLLRIVAGIANGKPVGFMVAAFLVVSVIGIVLTARVPGRTPLGNSTVSMLRDLHDRLSPANNPDWVTYGAAGAALGVGVFGMSALWASDPAFASELEAQRAAASGGGDSGGGDGGGGAGGGCGGCGGGGGGGGCGG</sequence>
<keyword evidence="1" id="KW-0812">Transmembrane</keyword>
<evidence type="ECO:0000313" key="3">
    <source>
        <dbReference type="Proteomes" id="UP000321685"/>
    </source>
</evidence>
<dbReference type="RefSeq" id="WP_147110355.1">
    <property type="nucleotide sequence ID" value="NZ_BJVJ01000043.1"/>
</dbReference>
<keyword evidence="1" id="KW-0472">Membrane</keyword>
<evidence type="ECO:0000313" key="2">
    <source>
        <dbReference type="EMBL" id="GEL24970.1"/>
    </source>
</evidence>
<gene>
    <name evidence="2" type="ORF">PSU4_39240</name>
</gene>
<dbReference type="Proteomes" id="UP000321685">
    <property type="component" value="Unassembled WGS sequence"/>
</dbReference>
<dbReference type="EMBL" id="BJVJ01000043">
    <property type="protein sequence ID" value="GEL24970.1"/>
    <property type="molecule type" value="Genomic_DNA"/>
</dbReference>
<dbReference type="NCBIfam" id="TIGR04222">
    <property type="entry name" value="near_uncomplex"/>
    <property type="match status" value="1"/>
</dbReference>
<dbReference type="InterPro" id="IPR026467">
    <property type="entry name" value="Ser/Gly_Cys_C_dom"/>
</dbReference>
<dbReference type="AlphaFoldDB" id="A0A511DJI4"/>
<accession>A0A511DJI4</accession>
<dbReference type="OrthoDB" id="4475641at2"/>
<feature type="transmembrane region" description="Helical" evidence="1">
    <location>
        <begin position="12"/>
        <end position="34"/>
    </location>
</feature>